<evidence type="ECO:0000313" key="3">
    <source>
        <dbReference type="Proteomes" id="UP001054837"/>
    </source>
</evidence>
<evidence type="ECO:0000256" key="1">
    <source>
        <dbReference type="SAM" id="MobiDB-lite"/>
    </source>
</evidence>
<keyword evidence="2" id="KW-0808">Transferase</keyword>
<gene>
    <name evidence="2" type="primary">AVEN_39415_1</name>
    <name evidence="2" type="ORF">CDAR_495201</name>
</gene>
<keyword evidence="2" id="KW-0548">Nucleotidyltransferase</keyword>
<organism evidence="2 3">
    <name type="scientific">Caerostris darwini</name>
    <dbReference type="NCBI Taxonomy" id="1538125"/>
    <lineage>
        <taxon>Eukaryota</taxon>
        <taxon>Metazoa</taxon>
        <taxon>Ecdysozoa</taxon>
        <taxon>Arthropoda</taxon>
        <taxon>Chelicerata</taxon>
        <taxon>Arachnida</taxon>
        <taxon>Araneae</taxon>
        <taxon>Araneomorphae</taxon>
        <taxon>Entelegynae</taxon>
        <taxon>Araneoidea</taxon>
        <taxon>Araneidae</taxon>
        <taxon>Caerostris</taxon>
    </lineage>
</organism>
<feature type="compositionally biased region" description="Polar residues" evidence="1">
    <location>
        <begin position="1"/>
        <end position="10"/>
    </location>
</feature>
<dbReference type="GO" id="GO:0003964">
    <property type="term" value="F:RNA-directed DNA polymerase activity"/>
    <property type="evidence" value="ECO:0007669"/>
    <property type="project" value="UniProtKB-KW"/>
</dbReference>
<feature type="region of interest" description="Disordered" evidence="1">
    <location>
        <begin position="1"/>
        <end position="34"/>
    </location>
</feature>
<accession>A0AAV4UX59</accession>
<sequence length="191" mass="21296">MQVDQDQSHAQLVRDSPVPPSQDSCDEDEKGPLDHYIEPLDDILSSDPLDDSFCLLSDICSKIVVEGKDFLSIPEPSSSSASQNGERCKIPLQELTKYFSGVWQGGESYNSIYAQNAEGRVGVIEQDFSFAEVARALRSSENTASGPDRLPYHHWRSLDPSVKVLTRTFNVCLRNHRVPNAWKDSTTILLP</sequence>
<dbReference type="Proteomes" id="UP001054837">
    <property type="component" value="Unassembled WGS sequence"/>
</dbReference>
<keyword evidence="2" id="KW-0695">RNA-directed DNA polymerase</keyword>
<name>A0AAV4UX59_9ARAC</name>
<proteinExistence type="predicted"/>
<keyword evidence="3" id="KW-1185">Reference proteome</keyword>
<evidence type="ECO:0000313" key="2">
    <source>
        <dbReference type="EMBL" id="GIY62492.1"/>
    </source>
</evidence>
<dbReference type="EMBL" id="BPLQ01012095">
    <property type="protein sequence ID" value="GIY62492.1"/>
    <property type="molecule type" value="Genomic_DNA"/>
</dbReference>
<reference evidence="2 3" key="1">
    <citation type="submission" date="2021-06" db="EMBL/GenBank/DDBJ databases">
        <title>Caerostris darwini draft genome.</title>
        <authorList>
            <person name="Kono N."/>
            <person name="Arakawa K."/>
        </authorList>
    </citation>
    <scope>NUCLEOTIDE SEQUENCE [LARGE SCALE GENOMIC DNA]</scope>
</reference>
<protein>
    <submittedName>
        <fullName evidence="2">Reverse transcriptase domain-containing protein</fullName>
    </submittedName>
</protein>
<dbReference type="AlphaFoldDB" id="A0AAV4UX59"/>
<comment type="caution">
    <text evidence="2">The sequence shown here is derived from an EMBL/GenBank/DDBJ whole genome shotgun (WGS) entry which is preliminary data.</text>
</comment>